<feature type="chain" id="PRO_5014498805" evidence="2">
    <location>
        <begin position="18"/>
        <end position="115"/>
    </location>
</feature>
<feature type="transmembrane region" description="Helical" evidence="1">
    <location>
        <begin position="92"/>
        <end position="114"/>
    </location>
</feature>
<evidence type="ECO:0000256" key="1">
    <source>
        <dbReference type="SAM" id="Phobius"/>
    </source>
</evidence>
<keyword evidence="2" id="KW-0732">Signal</keyword>
<gene>
    <name evidence="3" type="ordered locus">MTR_8g027930</name>
</gene>
<evidence type="ECO:0000313" key="4">
    <source>
        <dbReference type="EnsemblPlants" id="KEH18699"/>
    </source>
</evidence>
<reference evidence="3 5" key="2">
    <citation type="journal article" date="2014" name="BMC Genomics">
        <title>An improved genome release (version Mt4.0) for the model legume Medicago truncatula.</title>
        <authorList>
            <person name="Tang H."/>
            <person name="Krishnakumar V."/>
            <person name="Bidwell S."/>
            <person name="Rosen B."/>
            <person name="Chan A."/>
            <person name="Zhou S."/>
            <person name="Gentzbittel L."/>
            <person name="Childs K.L."/>
            <person name="Yandell M."/>
            <person name="Gundlach H."/>
            <person name="Mayer K.F."/>
            <person name="Schwartz D.C."/>
            <person name="Town C.D."/>
        </authorList>
    </citation>
    <scope>GENOME REANNOTATION</scope>
    <source>
        <strain evidence="3">A17</strain>
        <strain evidence="4 5">cv. Jemalong A17</strain>
    </source>
</reference>
<reference evidence="4" key="3">
    <citation type="submission" date="2015-04" db="UniProtKB">
        <authorList>
            <consortium name="EnsemblPlants"/>
        </authorList>
    </citation>
    <scope>IDENTIFICATION</scope>
    <source>
        <strain evidence="4">cv. Jemalong A17</strain>
    </source>
</reference>
<evidence type="ECO:0000256" key="2">
    <source>
        <dbReference type="SAM" id="SignalP"/>
    </source>
</evidence>
<dbReference type="EnsemblPlants" id="KEH18699">
    <property type="protein sequence ID" value="KEH18699"/>
    <property type="gene ID" value="MTR_8g027930"/>
</dbReference>
<feature type="signal peptide" evidence="2">
    <location>
        <begin position="1"/>
        <end position="17"/>
    </location>
</feature>
<keyword evidence="5" id="KW-1185">Reference proteome</keyword>
<keyword evidence="1 3" id="KW-0812">Transmembrane</keyword>
<sequence>MWCLWWLCGGGVEQSWGGSEVVVVVVLWWLGRESEMFEWFWGGSRSGWLGCVVRFPAAEGVSVVVVAASLSFTINPPSTNSQIVCDRKDRGGWGLFAPVVVGFRFCLFAPVIGVV</sequence>
<accession>A0A072TMG3</accession>
<dbReference type="EMBL" id="CM001224">
    <property type="protein sequence ID" value="KEH18699.1"/>
    <property type="molecule type" value="Genomic_DNA"/>
</dbReference>
<reference evidence="3 5" key="1">
    <citation type="journal article" date="2011" name="Nature">
        <title>The Medicago genome provides insight into the evolution of rhizobial symbioses.</title>
        <authorList>
            <person name="Young N.D."/>
            <person name="Debelle F."/>
            <person name="Oldroyd G.E."/>
            <person name="Geurts R."/>
            <person name="Cannon S.B."/>
            <person name="Udvardi M.K."/>
            <person name="Benedito V.A."/>
            <person name="Mayer K.F."/>
            <person name="Gouzy J."/>
            <person name="Schoof H."/>
            <person name="Van de Peer Y."/>
            <person name="Proost S."/>
            <person name="Cook D.R."/>
            <person name="Meyers B.C."/>
            <person name="Spannagl M."/>
            <person name="Cheung F."/>
            <person name="De Mita S."/>
            <person name="Krishnakumar V."/>
            <person name="Gundlach H."/>
            <person name="Zhou S."/>
            <person name="Mudge J."/>
            <person name="Bharti A.K."/>
            <person name="Murray J.D."/>
            <person name="Naoumkina M.A."/>
            <person name="Rosen B."/>
            <person name="Silverstein K.A."/>
            <person name="Tang H."/>
            <person name="Rombauts S."/>
            <person name="Zhao P.X."/>
            <person name="Zhou P."/>
            <person name="Barbe V."/>
            <person name="Bardou P."/>
            <person name="Bechner M."/>
            <person name="Bellec A."/>
            <person name="Berger A."/>
            <person name="Berges H."/>
            <person name="Bidwell S."/>
            <person name="Bisseling T."/>
            <person name="Choisne N."/>
            <person name="Couloux A."/>
            <person name="Denny R."/>
            <person name="Deshpande S."/>
            <person name="Dai X."/>
            <person name="Doyle J.J."/>
            <person name="Dudez A.M."/>
            <person name="Farmer A.D."/>
            <person name="Fouteau S."/>
            <person name="Franken C."/>
            <person name="Gibelin C."/>
            <person name="Gish J."/>
            <person name="Goldstein S."/>
            <person name="Gonzalez A.J."/>
            <person name="Green P.J."/>
            <person name="Hallab A."/>
            <person name="Hartog M."/>
            <person name="Hua A."/>
            <person name="Humphray S.J."/>
            <person name="Jeong D.H."/>
            <person name="Jing Y."/>
            <person name="Jocker A."/>
            <person name="Kenton S.M."/>
            <person name="Kim D.J."/>
            <person name="Klee K."/>
            <person name="Lai H."/>
            <person name="Lang C."/>
            <person name="Lin S."/>
            <person name="Macmil S.L."/>
            <person name="Magdelenat G."/>
            <person name="Matthews L."/>
            <person name="McCorrison J."/>
            <person name="Monaghan E.L."/>
            <person name="Mun J.H."/>
            <person name="Najar F.Z."/>
            <person name="Nicholson C."/>
            <person name="Noirot C."/>
            <person name="O'Bleness M."/>
            <person name="Paule C.R."/>
            <person name="Poulain J."/>
            <person name="Prion F."/>
            <person name="Qin B."/>
            <person name="Qu C."/>
            <person name="Retzel E.F."/>
            <person name="Riddle C."/>
            <person name="Sallet E."/>
            <person name="Samain S."/>
            <person name="Samson N."/>
            <person name="Sanders I."/>
            <person name="Saurat O."/>
            <person name="Scarpelli C."/>
            <person name="Schiex T."/>
            <person name="Segurens B."/>
            <person name="Severin A.J."/>
            <person name="Sherrier D.J."/>
            <person name="Shi R."/>
            <person name="Sims S."/>
            <person name="Singer S.R."/>
            <person name="Sinharoy S."/>
            <person name="Sterck L."/>
            <person name="Viollet A."/>
            <person name="Wang B.B."/>
            <person name="Wang K."/>
            <person name="Wang M."/>
            <person name="Wang X."/>
            <person name="Warfsmann J."/>
            <person name="Weissenbach J."/>
            <person name="White D.D."/>
            <person name="White J.D."/>
            <person name="Wiley G.B."/>
            <person name="Wincker P."/>
            <person name="Xing Y."/>
            <person name="Yang L."/>
            <person name="Yao Z."/>
            <person name="Ying F."/>
            <person name="Zhai J."/>
            <person name="Zhou L."/>
            <person name="Zuber A."/>
            <person name="Denarie J."/>
            <person name="Dixon R.A."/>
            <person name="May G.D."/>
            <person name="Schwartz D.C."/>
            <person name="Rogers J."/>
            <person name="Quetier F."/>
            <person name="Town C.D."/>
            <person name="Roe B.A."/>
        </authorList>
    </citation>
    <scope>NUCLEOTIDE SEQUENCE [LARGE SCALE GENOMIC DNA]</scope>
    <source>
        <strain evidence="3">A17</strain>
        <strain evidence="4 5">cv. Jemalong A17</strain>
    </source>
</reference>
<keyword evidence="1" id="KW-0472">Membrane</keyword>
<keyword evidence="1" id="KW-1133">Transmembrane helix</keyword>
<protein>
    <submittedName>
        <fullName evidence="3">Transmembrane protein, putative</fullName>
    </submittedName>
</protein>
<organism evidence="3 5">
    <name type="scientific">Medicago truncatula</name>
    <name type="common">Barrel medic</name>
    <name type="synonym">Medicago tribuloides</name>
    <dbReference type="NCBI Taxonomy" id="3880"/>
    <lineage>
        <taxon>Eukaryota</taxon>
        <taxon>Viridiplantae</taxon>
        <taxon>Streptophyta</taxon>
        <taxon>Embryophyta</taxon>
        <taxon>Tracheophyta</taxon>
        <taxon>Spermatophyta</taxon>
        <taxon>Magnoliopsida</taxon>
        <taxon>eudicotyledons</taxon>
        <taxon>Gunneridae</taxon>
        <taxon>Pentapetalae</taxon>
        <taxon>rosids</taxon>
        <taxon>fabids</taxon>
        <taxon>Fabales</taxon>
        <taxon>Fabaceae</taxon>
        <taxon>Papilionoideae</taxon>
        <taxon>50 kb inversion clade</taxon>
        <taxon>NPAAA clade</taxon>
        <taxon>Hologalegina</taxon>
        <taxon>IRL clade</taxon>
        <taxon>Trifolieae</taxon>
        <taxon>Medicago</taxon>
    </lineage>
</organism>
<name>A0A072TMG3_MEDTR</name>
<dbReference type="AlphaFoldDB" id="A0A072TMG3"/>
<evidence type="ECO:0000313" key="3">
    <source>
        <dbReference type="EMBL" id="KEH18699.1"/>
    </source>
</evidence>
<evidence type="ECO:0000313" key="5">
    <source>
        <dbReference type="Proteomes" id="UP000002051"/>
    </source>
</evidence>
<dbReference type="HOGENOM" id="CLU_2112550_0_0_1"/>
<dbReference type="Proteomes" id="UP000002051">
    <property type="component" value="Chromosome 8"/>
</dbReference>
<proteinExistence type="predicted"/>